<evidence type="ECO:0008006" key="3">
    <source>
        <dbReference type="Google" id="ProtNLM"/>
    </source>
</evidence>
<dbReference type="Proteomes" id="UP000642070">
    <property type="component" value="Unassembled WGS sequence"/>
</dbReference>
<accession>A0A917UC88</accession>
<proteinExistence type="predicted"/>
<dbReference type="AlphaFoldDB" id="A0A917UC88"/>
<evidence type="ECO:0000313" key="2">
    <source>
        <dbReference type="Proteomes" id="UP000642070"/>
    </source>
</evidence>
<reference evidence="1" key="2">
    <citation type="submission" date="2020-09" db="EMBL/GenBank/DDBJ databases">
        <authorList>
            <person name="Sun Q."/>
            <person name="Ohkuma M."/>
        </authorList>
    </citation>
    <scope>NUCLEOTIDE SEQUENCE</scope>
    <source>
        <strain evidence="1">JCM 19831</strain>
    </source>
</reference>
<dbReference type="PANTHER" id="PTHR38479">
    <property type="entry name" value="LMO0824 PROTEIN"/>
    <property type="match status" value="1"/>
</dbReference>
<gene>
    <name evidence="1" type="ORF">GCM10007977_097470</name>
</gene>
<dbReference type="PANTHER" id="PTHR38479:SF2">
    <property type="entry name" value="WINGED HELIX DNA-BINDING DOMAIN-CONTAINING PROTEIN"/>
    <property type="match status" value="1"/>
</dbReference>
<dbReference type="InterPro" id="IPR009351">
    <property type="entry name" value="AlkZ-like"/>
</dbReference>
<keyword evidence="2" id="KW-1185">Reference proteome</keyword>
<organism evidence="1 2">
    <name type="scientific">Dactylosporangium sucinum</name>
    <dbReference type="NCBI Taxonomy" id="1424081"/>
    <lineage>
        <taxon>Bacteria</taxon>
        <taxon>Bacillati</taxon>
        <taxon>Actinomycetota</taxon>
        <taxon>Actinomycetes</taxon>
        <taxon>Micromonosporales</taxon>
        <taxon>Micromonosporaceae</taxon>
        <taxon>Dactylosporangium</taxon>
    </lineage>
</organism>
<dbReference type="Pfam" id="PF06224">
    <property type="entry name" value="AlkZ-like"/>
    <property type="match status" value="1"/>
</dbReference>
<sequence length="293" mass="30679">MRARTAGLVAADVDRSLATGETVRTWLMRNTLHLVTAADHGWLHALFAPLNRAAGRRRREQLGLDEATCARALAAVEAVLAAADGPVGRAELVRRIADRGARIDPAGQAPAHLVAYAAMSGLVTRGPDLARGEPSVVAAPAMTPALVGDEALGELARRYLLGHGPAGPADLAAWSGLPAAAARRAFEVLGARVPEPGTPPEVPPVRLLGPFDPVLLGHRDRAFVVAPEHARLVNAGGGMVGATVLAEGRVAGLWRRVGRRVELEPFGPLAARVREAVPAEVADLGRFLGERLE</sequence>
<evidence type="ECO:0000313" key="1">
    <source>
        <dbReference type="EMBL" id="GGM80493.1"/>
    </source>
</evidence>
<comment type="caution">
    <text evidence="1">The sequence shown here is derived from an EMBL/GenBank/DDBJ whole genome shotgun (WGS) entry which is preliminary data.</text>
</comment>
<name>A0A917UC88_9ACTN</name>
<reference evidence="1" key="1">
    <citation type="journal article" date="2014" name="Int. J. Syst. Evol. Microbiol.">
        <title>Complete genome sequence of Corynebacterium casei LMG S-19264T (=DSM 44701T), isolated from a smear-ripened cheese.</title>
        <authorList>
            <consortium name="US DOE Joint Genome Institute (JGI-PGF)"/>
            <person name="Walter F."/>
            <person name="Albersmeier A."/>
            <person name="Kalinowski J."/>
            <person name="Ruckert C."/>
        </authorList>
    </citation>
    <scope>NUCLEOTIDE SEQUENCE</scope>
    <source>
        <strain evidence="1">JCM 19831</strain>
    </source>
</reference>
<dbReference type="EMBL" id="BMPI01000084">
    <property type="protein sequence ID" value="GGM80493.1"/>
    <property type="molecule type" value="Genomic_DNA"/>
</dbReference>
<protein>
    <recommendedName>
        <fullName evidence="3">Winged helix DNA-binding domain-containing protein</fullName>
    </recommendedName>
</protein>